<sequence>MAVTSIPVTSEMVLVMDNGIGASGQQLKKNRVYKYVKTAANSEDVFSVAQSLLDLQEKTNLSIQRNDSSELEEE</sequence>
<proteinExistence type="predicted"/>
<organism evidence="2">
    <name type="scientific">hydrocarbon metagenome</name>
    <dbReference type="NCBI Taxonomy" id="938273"/>
    <lineage>
        <taxon>unclassified sequences</taxon>
        <taxon>metagenomes</taxon>
        <taxon>ecological metagenomes</taxon>
    </lineage>
</organism>
<gene>
    <name evidence="2" type="ORF">ASZ90_019311</name>
</gene>
<dbReference type="Pfam" id="PF07872">
    <property type="entry name" value="DUF1659"/>
    <property type="match status" value="1"/>
</dbReference>
<protein>
    <recommendedName>
        <fullName evidence="1">DUF1659 domain-containing protein</fullName>
    </recommendedName>
</protein>
<feature type="domain" description="DUF1659" evidence="1">
    <location>
        <begin position="2"/>
        <end position="73"/>
    </location>
</feature>
<evidence type="ECO:0000313" key="2">
    <source>
        <dbReference type="EMBL" id="KUG03212.1"/>
    </source>
</evidence>
<name>A0A0W8E3I4_9ZZZZ</name>
<dbReference type="AlphaFoldDB" id="A0A0W8E3I4"/>
<comment type="caution">
    <text evidence="2">The sequence shown here is derived from an EMBL/GenBank/DDBJ whole genome shotgun (WGS) entry which is preliminary data.</text>
</comment>
<reference evidence="2" key="1">
    <citation type="journal article" date="2015" name="Proc. Natl. Acad. Sci. U.S.A.">
        <title>Networks of energetic and metabolic interactions define dynamics in microbial communities.</title>
        <authorList>
            <person name="Embree M."/>
            <person name="Liu J.K."/>
            <person name="Al-Bassam M.M."/>
            <person name="Zengler K."/>
        </authorList>
    </citation>
    <scope>NUCLEOTIDE SEQUENCE</scope>
</reference>
<accession>A0A0W8E3I4</accession>
<dbReference type="InterPro" id="IPR012454">
    <property type="entry name" value="DUF1659"/>
</dbReference>
<evidence type="ECO:0000259" key="1">
    <source>
        <dbReference type="Pfam" id="PF07872"/>
    </source>
</evidence>
<dbReference type="EMBL" id="LNQE01001888">
    <property type="protein sequence ID" value="KUG03212.1"/>
    <property type="molecule type" value="Genomic_DNA"/>
</dbReference>